<keyword evidence="2" id="KW-0808">Transferase</keyword>
<accession>A0A0F9A1I5</accession>
<sequence>MTEIYQSQLTPESDTKKQFLETEFQLLQRAIPAKETSTATHNIHSYPAKFIPHFPRLMIKHYTNGGDFVLDPMCGSGTTMIEASLLGRYSTGIDLDPISYLISKVATTPIEDNRIEFLTNKFVGSLKEKMKPNAVKKIDLPTDEEFPNASPFWFRPEVMRELIFIRDQMDEIEDSELRDVAKLSLSNIARDVSNADPRDIFPQRDKDLLVRERKDVYLEFVRSLKRVTTKIRKFTLGVENKNLAEVILGDSRKIEKESDTFDLVCTSPPYAYAMDYPRV</sequence>
<dbReference type="InterPro" id="IPR002941">
    <property type="entry name" value="DNA_methylase_N4/N6"/>
</dbReference>
<gene>
    <name evidence="4" type="ORF">LCGC14_2708020</name>
</gene>
<dbReference type="Gene3D" id="3.40.50.150">
    <property type="entry name" value="Vaccinia Virus protein VP39"/>
    <property type="match status" value="1"/>
</dbReference>
<proteinExistence type="predicted"/>
<organism evidence="4">
    <name type="scientific">marine sediment metagenome</name>
    <dbReference type="NCBI Taxonomy" id="412755"/>
    <lineage>
        <taxon>unclassified sequences</taxon>
        <taxon>metagenomes</taxon>
        <taxon>ecological metagenomes</taxon>
    </lineage>
</organism>
<evidence type="ECO:0000313" key="4">
    <source>
        <dbReference type="EMBL" id="KKK91930.1"/>
    </source>
</evidence>
<dbReference type="EMBL" id="LAZR01048437">
    <property type="protein sequence ID" value="KKK91930.1"/>
    <property type="molecule type" value="Genomic_DNA"/>
</dbReference>
<dbReference type="InterPro" id="IPR029063">
    <property type="entry name" value="SAM-dependent_MTases_sf"/>
</dbReference>
<evidence type="ECO:0000256" key="1">
    <source>
        <dbReference type="ARBA" id="ARBA00022603"/>
    </source>
</evidence>
<evidence type="ECO:0000256" key="2">
    <source>
        <dbReference type="ARBA" id="ARBA00022679"/>
    </source>
</evidence>
<dbReference type="Pfam" id="PF01555">
    <property type="entry name" value="N6_N4_Mtase"/>
    <property type="match status" value="1"/>
</dbReference>
<dbReference type="AlphaFoldDB" id="A0A0F9A1I5"/>
<protein>
    <recommendedName>
        <fullName evidence="3">DNA methylase N-4/N-6 domain-containing protein</fullName>
    </recommendedName>
</protein>
<dbReference type="GO" id="GO:0032259">
    <property type="term" value="P:methylation"/>
    <property type="evidence" value="ECO:0007669"/>
    <property type="project" value="UniProtKB-KW"/>
</dbReference>
<reference evidence="4" key="1">
    <citation type="journal article" date="2015" name="Nature">
        <title>Complex archaea that bridge the gap between prokaryotes and eukaryotes.</title>
        <authorList>
            <person name="Spang A."/>
            <person name="Saw J.H."/>
            <person name="Jorgensen S.L."/>
            <person name="Zaremba-Niedzwiedzka K."/>
            <person name="Martijn J."/>
            <person name="Lind A.E."/>
            <person name="van Eijk R."/>
            <person name="Schleper C."/>
            <person name="Guy L."/>
            <person name="Ettema T.J."/>
        </authorList>
    </citation>
    <scope>NUCLEOTIDE SEQUENCE</scope>
</reference>
<name>A0A0F9A1I5_9ZZZZ</name>
<dbReference type="PRINTS" id="PR00507">
    <property type="entry name" value="N12N6MTFRASE"/>
</dbReference>
<feature type="domain" description="DNA methylase N-4/N-6" evidence="3">
    <location>
        <begin position="24"/>
        <end position="97"/>
    </location>
</feature>
<dbReference type="GO" id="GO:0008170">
    <property type="term" value="F:N-methyltransferase activity"/>
    <property type="evidence" value="ECO:0007669"/>
    <property type="project" value="InterPro"/>
</dbReference>
<keyword evidence="1" id="KW-0489">Methyltransferase</keyword>
<dbReference type="SUPFAM" id="SSF53335">
    <property type="entry name" value="S-adenosyl-L-methionine-dependent methyltransferases"/>
    <property type="match status" value="2"/>
</dbReference>
<evidence type="ECO:0000259" key="3">
    <source>
        <dbReference type="Pfam" id="PF01555"/>
    </source>
</evidence>
<feature type="non-terminal residue" evidence="4">
    <location>
        <position position="279"/>
    </location>
</feature>
<dbReference type="InterPro" id="IPR053943">
    <property type="entry name" value="RlmKL-like_Mtase_CS"/>
</dbReference>
<comment type="caution">
    <text evidence="4">The sequence shown here is derived from an EMBL/GenBank/DDBJ whole genome shotgun (WGS) entry which is preliminary data.</text>
</comment>
<dbReference type="GO" id="GO:0003677">
    <property type="term" value="F:DNA binding"/>
    <property type="evidence" value="ECO:0007669"/>
    <property type="project" value="InterPro"/>
</dbReference>
<dbReference type="PROSITE" id="PS01261">
    <property type="entry name" value="UPF0020"/>
    <property type="match status" value="1"/>
</dbReference>